<evidence type="ECO:0000256" key="1">
    <source>
        <dbReference type="PROSITE-ProRule" id="PRU00169"/>
    </source>
</evidence>
<dbReference type="PANTHER" id="PTHR44520:SF2">
    <property type="entry name" value="RESPONSE REGULATOR RCP1"/>
    <property type="match status" value="1"/>
</dbReference>
<reference evidence="3" key="1">
    <citation type="submission" date="2022-06" db="EMBL/GenBank/DDBJ databases">
        <title>Gramella sediminis sp. nov., isolated from deep-sea sediment of the Indian Ocean.</title>
        <authorList>
            <person name="Yang L."/>
        </authorList>
    </citation>
    <scope>NUCLEOTIDE SEQUENCE</scope>
    <source>
        <strain evidence="3">HMD3159</strain>
    </source>
</reference>
<organism evidence="3 4">
    <name type="scientific">Gramella jeungdoensis</name>
    <dbReference type="NCBI Taxonomy" id="708091"/>
    <lineage>
        <taxon>Bacteria</taxon>
        <taxon>Pseudomonadati</taxon>
        <taxon>Bacteroidota</taxon>
        <taxon>Flavobacteriia</taxon>
        <taxon>Flavobacteriales</taxon>
        <taxon>Flavobacteriaceae</taxon>
        <taxon>Christiangramia</taxon>
    </lineage>
</organism>
<comment type="caution">
    <text evidence="3">The sequence shown here is derived from an EMBL/GenBank/DDBJ whole genome shotgun (WGS) entry which is preliminary data.</text>
</comment>
<proteinExistence type="predicted"/>
<evidence type="ECO:0000313" key="4">
    <source>
        <dbReference type="Proteomes" id="UP001155077"/>
    </source>
</evidence>
<dbReference type="Pfam" id="PF00072">
    <property type="entry name" value="Response_reg"/>
    <property type="match status" value="1"/>
</dbReference>
<dbReference type="PANTHER" id="PTHR44520">
    <property type="entry name" value="RESPONSE REGULATOR RCP1-RELATED"/>
    <property type="match status" value="1"/>
</dbReference>
<dbReference type="RefSeq" id="WP_252112682.1">
    <property type="nucleotide sequence ID" value="NZ_JAMSCK010000003.1"/>
</dbReference>
<name>A0ABT0Z1W2_9FLAO</name>
<dbReference type="Gene3D" id="3.40.50.2300">
    <property type="match status" value="1"/>
</dbReference>
<dbReference type="SMART" id="SM00448">
    <property type="entry name" value="REC"/>
    <property type="match status" value="1"/>
</dbReference>
<gene>
    <name evidence="3" type="ORF">NE848_09065</name>
</gene>
<dbReference type="SUPFAM" id="SSF52172">
    <property type="entry name" value="CheY-like"/>
    <property type="match status" value="1"/>
</dbReference>
<keyword evidence="1" id="KW-0597">Phosphoprotein</keyword>
<accession>A0ABT0Z1W2</accession>
<sequence length="136" mass="15953">MKKIDCTWIVDDDPIFLYYMRRIMRSLDAFEDVKICENGREALKDLKKASKIDNRSIPNLIFLDLNMPVMDGWQFLDELQKMEKSKDIIIYIVTSSVDPSDKEKASAYDFVEDYIVKPLKADNLKNIISKHINHYA</sequence>
<keyword evidence="4" id="KW-1185">Reference proteome</keyword>
<dbReference type="EMBL" id="JAMSCK010000003">
    <property type="protein sequence ID" value="MCM8569529.1"/>
    <property type="molecule type" value="Genomic_DNA"/>
</dbReference>
<dbReference type="Proteomes" id="UP001155077">
    <property type="component" value="Unassembled WGS sequence"/>
</dbReference>
<dbReference type="InterPro" id="IPR052893">
    <property type="entry name" value="TCS_response_regulator"/>
</dbReference>
<protein>
    <submittedName>
        <fullName evidence="3">Response regulator</fullName>
    </submittedName>
</protein>
<dbReference type="InterPro" id="IPR001789">
    <property type="entry name" value="Sig_transdc_resp-reg_receiver"/>
</dbReference>
<evidence type="ECO:0000313" key="3">
    <source>
        <dbReference type="EMBL" id="MCM8569529.1"/>
    </source>
</evidence>
<dbReference type="PROSITE" id="PS50110">
    <property type="entry name" value="RESPONSE_REGULATORY"/>
    <property type="match status" value="1"/>
</dbReference>
<evidence type="ECO:0000259" key="2">
    <source>
        <dbReference type="PROSITE" id="PS50110"/>
    </source>
</evidence>
<feature type="modified residue" description="4-aspartylphosphate" evidence="1">
    <location>
        <position position="64"/>
    </location>
</feature>
<dbReference type="InterPro" id="IPR011006">
    <property type="entry name" value="CheY-like_superfamily"/>
</dbReference>
<feature type="domain" description="Response regulatory" evidence="2">
    <location>
        <begin position="6"/>
        <end position="132"/>
    </location>
</feature>